<comment type="caution">
    <text evidence="2">The sequence shown here is derived from an EMBL/GenBank/DDBJ whole genome shotgun (WGS) entry which is preliminary data.</text>
</comment>
<dbReference type="RefSeq" id="WP_261606997.1">
    <property type="nucleotide sequence ID" value="NZ_JAODOR010000010.1"/>
</dbReference>
<feature type="region of interest" description="Disordered" evidence="1">
    <location>
        <begin position="1"/>
        <end position="47"/>
    </location>
</feature>
<dbReference type="Proteomes" id="UP001300496">
    <property type="component" value="Unassembled WGS sequence"/>
</dbReference>
<feature type="compositionally biased region" description="Basic and acidic residues" evidence="1">
    <location>
        <begin position="1"/>
        <end position="11"/>
    </location>
</feature>
<feature type="compositionally biased region" description="Acidic residues" evidence="1">
    <location>
        <begin position="20"/>
        <end position="36"/>
    </location>
</feature>
<protein>
    <submittedName>
        <fullName evidence="2">Uncharacterized protein</fullName>
    </submittedName>
</protein>
<name>A0ABT2PD09_9MICO</name>
<organism evidence="2 3">
    <name type="scientific">Microbacterium memoriense</name>
    <dbReference type="NCBI Taxonomy" id="2978350"/>
    <lineage>
        <taxon>Bacteria</taxon>
        <taxon>Bacillati</taxon>
        <taxon>Actinomycetota</taxon>
        <taxon>Actinomycetes</taxon>
        <taxon>Micrococcales</taxon>
        <taxon>Microbacteriaceae</taxon>
        <taxon>Microbacterium</taxon>
    </lineage>
</organism>
<dbReference type="EMBL" id="JAODOR010000010">
    <property type="protein sequence ID" value="MCT9002466.1"/>
    <property type="molecule type" value="Genomic_DNA"/>
</dbReference>
<keyword evidence="3" id="KW-1185">Reference proteome</keyword>
<reference evidence="2 3" key="1">
    <citation type="journal article" date="2024" name="Int. J. Syst. Evol. Microbiol.">
        <title>Microbacterium memoriense sp. nov., a member of the Actinomycetota from marine beach sediment of the north coast of Portugal.</title>
        <authorList>
            <person name="Santos J.D.N.D."/>
            <person name="Klimek D."/>
            <person name="Calusinska M."/>
            <person name="Lobo-da-Cunha A."/>
            <person name="Catita J."/>
            <person name="Goncalves H."/>
            <person name="Gonzalez I."/>
            <person name="Lage O.M."/>
        </authorList>
    </citation>
    <scope>NUCLEOTIDE SEQUENCE [LARGE SCALE GENOMIC DNA]</scope>
    <source>
        <strain evidence="2 3">PMIC_1C1B</strain>
    </source>
</reference>
<sequence>MSTPETDRTDPDDAPLGGDETTEDELVADNAVEDDTLASLDPDAAPA</sequence>
<proteinExistence type="predicted"/>
<evidence type="ECO:0000256" key="1">
    <source>
        <dbReference type="SAM" id="MobiDB-lite"/>
    </source>
</evidence>
<evidence type="ECO:0000313" key="2">
    <source>
        <dbReference type="EMBL" id="MCT9002466.1"/>
    </source>
</evidence>
<accession>A0ABT2PD09</accession>
<gene>
    <name evidence="2" type="ORF">N4R40_08835</name>
</gene>
<evidence type="ECO:0000313" key="3">
    <source>
        <dbReference type="Proteomes" id="UP001300496"/>
    </source>
</evidence>